<dbReference type="GO" id="GO:0009007">
    <property type="term" value="F:site-specific DNA-methyltransferase (adenine-specific) activity"/>
    <property type="evidence" value="ECO:0007669"/>
    <property type="project" value="UniProtKB-EC"/>
</dbReference>
<keyword evidence="9" id="KW-0540">Nuclease</keyword>
<comment type="caution">
    <text evidence="9">The sequence shown here is derived from an EMBL/GenBank/DDBJ whole genome shotgun (WGS) entry which is preliminary data.</text>
</comment>
<proteinExistence type="inferred from homology"/>
<dbReference type="EC" id="2.1.1.72" evidence="2"/>
<dbReference type="InterPro" id="IPR002052">
    <property type="entry name" value="DNA_methylase_N6_adenine_CS"/>
</dbReference>
<dbReference type="PATRIC" id="fig|1411148.3.peg.786"/>
<dbReference type="PRINTS" id="PR00507">
    <property type="entry name" value="N12N6MTFRASE"/>
</dbReference>
<dbReference type="InterPro" id="IPR029063">
    <property type="entry name" value="SAM-dependent_MTases_sf"/>
</dbReference>
<dbReference type="Pfam" id="PF22837">
    <property type="entry name" value="M_Eco57I_C"/>
    <property type="match status" value="1"/>
</dbReference>
<dbReference type="PANTHER" id="PTHR33841">
    <property type="entry name" value="DNA METHYLTRANSFERASE YEEA-RELATED"/>
    <property type="match status" value="1"/>
</dbReference>
<dbReference type="PROSITE" id="PS00092">
    <property type="entry name" value="N6_MTASE"/>
    <property type="match status" value="1"/>
</dbReference>
<dbReference type="Proteomes" id="UP000018837">
    <property type="component" value="Unassembled WGS sequence"/>
</dbReference>
<keyword evidence="3" id="KW-0489">Methyltransferase</keyword>
<dbReference type="EMBL" id="AYUF01000384">
    <property type="protein sequence ID" value="ETK02242.1"/>
    <property type="molecule type" value="Genomic_DNA"/>
</dbReference>
<evidence type="ECO:0000313" key="9">
    <source>
        <dbReference type="EMBL" id="ETK02242.1"/>
    </source>
</evidence>
<evidence type="ECO:0000256" key="2">
    <source>
        <dbReference type="ARBA" id="ARBA00011900"/>
    </source>
</evidence>
<organism evidence="9 10">
    <name type="scientific">Tannerella sp. oral taxon BU063 isolate Cell 2</name>
    <dbReference type="NCBI Taxonomy" id="1411148"/>
    <lineage>
        <taxon>Bacteria</taxon>
        <taxon>Pseudomonadati</taxon>
        <taxon>Bacteroidota</taxon>
        <taxon>Bacteroidia</taxon>
        <taxon>Bacteroidales</taxon>
        <taxon>Tannerellaceae</taxon>
        <taxon>Tannerella</taxon>
    </lineage>
</organism>
<evidence type="ECO:0000256" key="4">
    <source>
        <dbReference type="ARBA" id="ARBA00022679"/>
    </source>
</evidence>
<dbReference type="InterPro" id="IPR011639">
    <property type="entry name" value="MethylTrfase_TaqI-like_dom"/>
</dbReference>
<dbReference type="PANTHER" id="PTHR33841:SF5">
    <property type="entry name" value="DNA METHYLASE (MODIFICATION METHYLASE) (METHYLTRANSFERASE)-RELATED"/>
    <property type="match status" value="1"/>
</dbReference>
<dbReference type="GO" id="GO:0003676">
    <property type="term" value="F:nucleic acid binding"/>
    <property type="evidence" value="ECO:0007669"/>
    <property type="project" value="InterPro"/>
</dbReference>
<dbReference type="InterPro" id="IPR054520">
    <property type="entry name" value="M_Eco57I_C"/>
</dbReference>
<dbReference type="AlphaFoldDB" id="W2C6X5"/>
<sequence>MQLIEDASTQKLRGAYYTPPAIASFILHWGINGSTDADILEPSCGAGVFLEQMATEHMLFHHATAVEYEAVEAEKARAIGLHDSEVINSDFHRFCLDTDQRFNLVVGNPPFIRYQYYDEEQQALAGEIFKKAGLKRSRLTNAWVTFVVGGSLLLKETGKMGFVIPSELLQVTYAQQLRKYLATSFNKINIISFENLVFEGVQQEVVLLLCERTGTGEHLIEHIEVKDAEALQQLDPHHLKLPTKQIDFHADKWTYYFLDKEELDFLNKVRVDNMPKIGTYADVEVGITTGSNGYFTVTQGVVDMYQLHEYARPMVGRSVQVNSLCFTKADWQQNLENGAKANLLVFTPGAKKNGNEGTKAYIENGEQQGINKGYKTSIRDDWYVIPSIKISDALFLRRNNLYPKFVLNDAQAYTTDTMHRVFIKEGVNREAFVVSYYNSLSFAFAEILGRNFGGGVLELMPSEVEGVYLPYREENAKLFEKVDQMVRDKKTADEILDFTDKEMLQKGMGFFETETKMARSIWYKLMGRRLNRETLEKAVPEEKGEIKKTVARVKQLNFFDVLQQYPENIVENAPVVQPAKKQDPDGKWIKTCSSA</sequence>
<accession>W2C6X5</accession>
<keyword evidence="5" id="KW-0949">S-adenosyl-L-methionine</keyword>
<name>W2C6X5_9BACT</name>
<evidence type="ECO:0000256" key="1">
    <source>
        <dbReference type="ARBA" id="ARBA00006594"/>
    </source>
</evidence>
<evidence type="ECO:0000259" key="7">
    <source>
        <dbReference type="Pfam" id="PF07669"/>
    </source>
</evidence>
<dbReference type="Gene3D" id="3.40.50.150">
    <property type="entry name" value="Vaccinia Virus protein VP39"/>
    <property type="match status" value="1"/>
</dbReference>
<dbReference type="GO" id="GO:0032259">
    <property type="term" value="P:methylation"/>
    <property type="evidence" value="ECO:0007669"/>
    <property type="project" value="UniProtKB-KW"/>
</dbReference>
<dbReference type="GO" id="GO:0004519">
    <property type="term" value="F:endonuclease activity"/>
    <property type="evidence" value="ECO:0007669"/>
    <property type="project" value="UniProtKB-KW"/>
</dbReference>
<comment type="similarity">
    <text evidence="1">Belongs to the N(4)/N(6)-methyltransferase family.</text>
</comment>
<keyword evidence="4" id="KW-0808">Transferase</keyword>
<gene>
    <name evidence="9" type="ORF">N425_05440</name>
</gene>
<keyword evidence="9" id="KW-0378">Hydrolase</keyword>
<dbReference type="SUPFAM" id="SSF53335">
    <property type="entry name" value="S-adenosyl-L-methionine-dependent methyltransferases"/>
    <property type="match status" value="1"/>
</dbReference>
<feature type="domain" description="Type II methyltransferase M.Eco57I C-terminal" evidence="8">
    <location>
        <begin position="251"/>
        <end position="504"/>
    </location>
</feature>
<evidence type="ECO:0000259" key="8">
    <source>
        <dbReference type="Pfam" id="PF22837"/>
    </source>
</evidence>
<comment type="catalytic activity">
    <reaction evidence="6">
        <text>a 2'-deoxyadenosine in DNA + S-adenosyl-L-methionine = an N(6)-methyl-2'-deoxyadenosine in DNA + S-adenosyl-L-homocysteine + H(+)</text>
        <dbReference type="Rhea" id="RHEA:15197"/>
        <dbReference type="Rhea" id="RHEA-COMP:12418"/>
        <dbReference type="Rhea" id="RHEA-COMP:12419"/>
        <dbReference type="ChEBI" id="CHEBI:15378"/>
        <dbReference type="ChEBI" id="CHEBI:57856"/>
        <dbReference type="ChEBI" id="CHEBI:59789"/>
        <dbReference type="ChEBI" id="CHEBI:90615"/>
        <dbReference type="ChEBI" id="CHEBI:90616"/>
        <dbReference type="EC" id="2.1.1.72"/>
    </reaction>
</comment>
<dbReference type="InterPro" id="IPR050953">
    <property type="entry name" value="N4_N6_ade-DNA_methylase"/>
</dbReference>
<protein>
    <recommendedName>
        <fullName evidence="2">site-specific DNA-methyltransferase (adenine-specific)</fullName>
        <ecNumber evidence="2">2.1.1.72</ecNumber>
    </recommendedName>
</protein>
<evidence type="ECO:0000313" key="10">
    <source>
        <dbReference type="Proteomes" id="UP000018837"/>
    </source>
</evidence>
<evidence type="ECO:0000256" key="3">
    <source>
        <dbReference type="ARBA" id="ARBA00022603"/>
    </source>
</evidence>
<reference evidence="9 10" key="1">
    <citation type="submission" date="2013-11" db="EMBL/GenBank/DDBJ databases">
        <title>Single cell genomics of uncultured Tannerella BU063 (oral taxon 286).</title>
        <authorList>
            <person name="Beall C.J."/>
            <person name="Campbell A.G."/>
            <person name="Griffen A.L."/>
            <person name="Podar M."/>
            <person name="Leys E.J."/>
        </authorList>
    </citation>
    <scope>NUCLEOTIDE SEQUENCE [LARGE SCALE GENOMIC DNA]</scope>
    <source>
        <strain evidence="9">Cell 2</strain>
    </source>
</reference>
<dbReference type="GO" id="GO:0006304">
    <property type="term" value="P:DNA modification"/>
    <property type="evidence" value="ECO:0007669"/>
    <property type="project" value="InterPro"/>
</dbReference>
<feature type="domain" description="Type II methyltransferase M.TaqI-like" evidence="7">
    <location>
        <begin position="90"/>
        <end position="198"/>
    </location>
</feature>
<evidence type="ECO:0000256" key="6">
    <source>
        <dbReference type="ARBA" id="ARBA00047942"/>
    </source>
</evidence>
<dbReference type="CDD" id="cd02440">
    <property type="entry name" value="AdoMet_MTases"/>
    <property type="match status" value="1"/>
</dbReference>
<evidence type="ECO:0000256" key="5">
    <source>
        <dbReference type="ARBA" id="ARBA00022691"/>
    </source>
</evidence>
<dbReference type="Pfam" id="PF07669">
    <property type="entry name" value="Eco57I"/>
    <property type="match status" value="1"/>
</dbReference>
<keyword evidence="9" id="KW-0255">Endonuclease</keyword>